<keyword evidence="3" id="KW-0479">Metal-binding</keyword>
<proteinExistence type="inferred from homology"/>
<dbReference type="GO" id="GO:0006002">
    <property type="term" value="P:fructose 6-phosphate metabolic process"/>
    <property type="evidence" value="ECO:0007669"/>
    <property type="project" value="InterPro"/>
</dbReference>
<dbReference type="Proteomes" id="UP000226525">
    <property type="component" value="Unassembled WGS sequence"/>
</dbReference>
<dbReference type="PRINTS" id="PR00476">
    <property type="entry name" value="PHFRCTKINASE"/>
</dbReference>
<evidence type="ECO:0000313" key="13">
    <source>
        <dbReference type="Proteomes" id="UP000226525"/>
    </source>
</evidence>
<comment type="similarity">
    <text evidence="9">Belongs to the phosphofructokinase type A (PFKA) family.</text>
</comment>
<dbReference type="GO" id="GO:0046872">
    <property type="term" value="F:metal ion binding"/>
    <property type="evidence" value="ECO:0007669"/>
    <property type="project" value="UniProtKB-KW"/>
</dbReference>
<keyword evidence="7" id="KW-0460">Magnesium</keyword>
<dbReference type="InterPro" id="IPR022953">
    <property type="entry name" value="ATP_PFK"/>
</dbReference>
<dbReference type="SUPFAM" id="SSF53784">
    <property type="entry name" value="Phosphofructokinase"/>
    <property type="match status" value="1"/>
</dbReference>
<evidence type="ECO:0000256" key="4">
    <source>
        <dbReference type="ARBA" id="ARBA00022741"/>
    </source>
</evidence>
<dbReference type="GO" id="GO:0047334">
    <property type="term" value="F:diphosphate-fructose-6-phosphate 1-phosphotransferase activity"/>
    <property type="evidence" value="ECO:0007669"/>
    <property type="project" value="UniProtKB-EC"/>
</dbReference>
<evidence type="ECO:0000313" key="12">
    <source>
        <dbReference type="EMBL" id="MAH62303.1"/>
    </source>
</evidence>
<comment type="catalytic activity">
    <reaction evidence="10">
        <text>beta-D-fructose 6-phosphate + ATP = beta-D-fructose 1,6-bisphosphate + ADP + H(+)</text>
        <dbReference type="Rhea" id="RHEA:16109"/>
        <dbReference type="ChEBI" id="CHEBI:15378"/>
        <dbReference type="ChEBI" id="CHEBI:30616"/>
        <dbReference type="ChEBI" id="CHEBI:32966"/>
        <dbReference type="ChEBI" id="CHEBI:57634"/>
        <dbReference type="ChEBI" id="CHEBI:456216"/>
        <dbReference type="EC" id="2.7.1.11"/>
    </reaction>
</comment>
<dbReference type="PANTHER" id="PTHR45770">
    <property type="entry name" value="ATP-DEPENDENT 6-PHOSPHOFRUCTOKINASE 1"/>
    <property type="match status" value="1"/>
</dbReference>
<dbReference type="NCBIfam" id="NF005301">
    <property type="entry name" value="PRK06830.1"/>
    <property type="match status" value="1"/>
</dbReference>
<dbReference type="Pfam" id="PF00365">
    <property type="entry name" value="PFK"/>
    <property type="match status" value="1"/>
</dbReference>
<organism evidence="12 13">
    <name type="scientific">SAR324 cluster bacterium</name>
    <dbReference type="NCBI Taxonomy" id="2024889"/>
    <lineage>
        <taxon>Bacteria</taxon>
        <taxon>Deltaproteobacteria</taxon>
        <taxon>SAR324 cluster</taxon>
    </lineage>
</organism>
<evidence type="ECO:0000256" key="10">
    <source>
        <dbReference type="ARBA" id="ARBA00048070"/>
    </source>
</evidence>
<dbReference type="GO" id="GO:0005524">
    <property type="term" value="F:ATP binding"/>
    <property type="evidence" value="ECO:0007669"/>
    <property type="project" value="UniProtKB-KW"/>
</dbReference>
<evidence type="ECO:0000256" key="1">
    <source>
        <dbReference type="ARBA" id="ARBA00001946"/>
    </source>
</evidence>
<keyword evidence="5" id="KW-0418">Kinase</keyword>
<sequence length="457" mass="50679">MNEQFVVPSLGACRIQSPLPLSTSSEEDNFRFVEDSQRILYQATFNDLNQHELFGGESPVSFEAAGPRAMTFFDASKVRVGIVTCGGLCPGINNVIRALVMQMYHNYGVRKIYGFRYGFQGFIPKYRHDIMELTPDTVVNIHHQGGSILSSSRGPQDIGEIVDCLDRHTIKILFCIGGDGTLRGAHAIAQEVKARDLKIAVIGVPKTIDNDISYCSKTFGFETAFSKAVEAVQSAHVEAYGAHYGVVVIKLMGRDSGFIAANTSLACPDVNFVLIPEVRFDLNGPEGMMAAMENSFDEKQKKGQHPHSVIVVAEGAGQYLMSKRTEKRDPSGNIRYSDIGLFLKESIQKHFEGQAPVSVRLIEPSYLIRSLPANPHDAIFCYHLADHAVHAGMAGRTDVMIGYWNSHFTHVPLEAVVQQKKRIDPNGDFWRQVLFSTGQPNRMYNEISEESDTKSLN</sequence>
<evidence type="ECO:0000259" key="11">
    <source>
        <dbReference type="Pfam" id="PF00365"/>
    </source>
</evidence>
<evidence type="ECO:0000256" key="8">
    <source>
        <dbReference type="ARBA" id="ARBA00023152"/>
    </source>
</evidence>
<dbReference type="UniPathway" id="UPA00109">
    <property type="reaction ID" value="UER00182"/>
</dbReference>
<evidence type="ECO:0000256" key="9">
    <source>
        <dbReference type="ARBA" id="ARBA00038478"/>
    </source>
</evidence>
<evidence type="ECO:0000256" key="5">
    <source>
        <dbReference type="ARBA" id="ARBA00022777"/>
    </source>
</evidence>
<dbReference type="FunFam" id="3.40.50.450:FF:000002">
    <property type="entry name" value="ATP-dependent 6-phosphofructokinase"/>
    <property type="match status" value="1"/>
</dbReference>
<dbReference type="Gene3D" id="3.40.50.450">
    <property type="match status" value="1"/>
</dbReference>
<comment type="caution">
    <text evidence="12">The sequence shown here is derived from an EMBL/GenBank/DDBJ whole genome shotgun (WGS) entry which is preliminary data.</text>
</comment>
<keyword evidence="8" id="KW-0324">Glycolysis</keyword>
<protein>
    <submittedName>
        <fullName evidence="12">Diphosphate--fructose-6-phosphate 1-phosphotransferase</fullName>
        <ecNumber evidence="12">2.7.1.90</ecNumber>
    </submittedName>
</protein>
<evidence type="ECO:0000256" key="3">
    <source>
        <dbReference type="ARBA" id="ARBA00022723"/>
    </source>
</evidence>
<evidence type="ECO:0000256" key="2">
    <source>
        <dbReference type="ARBA" id="ARBA00022679"/>
    </source>
</evidence>
<dbReference type="GO" id="GO:0003872">
    <property type="term" value="F:6-phosphofructokinase activity"/>
    <property type="evidence" value="ECO:0007669"/>
    <property type="project" value="UniProtKB-EC"/>
</dbReference>
<reference evidence="13" key="1">
    <citation type="submission" date="2017-09" db="EMBL/GenBank/DDBJ databases">
        <title>The Reconstruction of 2,631 Draft Metagenome-Assembled Genomes from the Global Oceans.</title>
        <authorList>
            <person name="Tully B.J."/>
            <person name="Graham E.D."/>
            <person name="Heidelberg J.F."/>
        </authorList>
    </citation>
    <scope>NUCLEOTIDE SEQUENCE [LARGE SCALE GENOMIC DNA]</scope>
</reference>
<gene>
    <name evidence="12" type="ORF">CMN54_02390</name>
</gene>
<keyword evidence="2 12" id="KW-0808">Transferase</keyword>
<dbReference type="AlphaFoldDB" id="A0A2D6YGJ6"/>
<dbReference type="PIRSF" id="PIRSF000534">
    <property type="entry name" value="PPi_PFK_TP0108"/>
    <property type="match status" value="1"/>
</dbReference>
<dbReference type="InterPro" id="IPR035966">
    <property type="entry name" value="PKF_sf"/>
</dbReference>
<dbReference type="EMBL" id="NZEX01000024">
    <property type="protein sequence ID" value="MAH62303.1"/>
    <property type="molecule type" value="Genomic_DNA"/>
</dbReference>
<keyword evidence="4" id="KW-0547">Nucleotide-binding</keyword>
<keyword evidence="6" id="KW-0067">ATP-binding</keyword>
<dbReference type="InterPro" id="IPR000023">
    <property type="entry name" value="Phosphofructokinase_dom"/>
</dbReference>
<dbReference type="InterPro" id="IPR012004">
    <property type="entry name" value="PyroP-dep_PFK_TP0108"/>
</dbReference>
<feature type="domain" description="Phosphofructokinase" evidence="11">
    <location>
        <begin position="79"/>
        <end position="391"/>
    </location>
</feature>
<dbReference type="InterPro" id="IPR050929">
    <property type="entry name" value="PFKA"/>
</dbReference>
<evidence type="ECO:0000256" key="6">
    <source>
        <dbReference type="ARBA" id="ARBA00022840"/>
    </source>
</evidence>
<accession>A0A2D6YGJ6</accession>
<dbReference type="EC" id="2.7.1.90" evidence="12"/>
<evidence type="ECO:0000256" key="7">
    <source>
        <dbReference type="ARBA" id="ARBA00022842"/>
    </source>
</evidence>
<dbReference type="GO" id="GO:0005737">
    <property type="term" value="C:cytoplasm"/>
    <property type="evidence" value="ECO:0007669"/>
    <property type="project" value="UniProtKB-ARBA"/>
</dbReference>
<name>A0A2D6YGJ6_9DELT</name>
<comment type="cofactor">
    <cofactor evidence="1">
        <name>Mg(2+)</name>
        <dbReference type="ChEBI" id="CHEBI:18420"/>
    </cofactor>
</comment>